<dbReference type="SUPFAM" id="SSF144052">
    <property type="entry name" value="Thermophilic metalloprotease-like"/>
    <property type="match status" value="1"/>
</dbReference>
<evidence type="ECO:0000256" key="8">
    <source>
        <dbReference type="ARBA" id="ARBA00022801"/>
    </source>
</evidence>
<name>A0A1Q5T020_9BACL</name>
<dbReference type="InterPro" id="IPR000787">
    <property type="entry name" value="Peptidase_M29"/>
</dbReference>
<comment type="cofactor">
    <cofactor evidence="1">
        <name>Co(2+)</name>
        <dbReference type="ChEBI" id="CHEBI:48828"/>
    </cofactor>
</comment>
<keyword evidence="6" id="KW-0645">Protease</keyword>
<dbReference type="Proteomes" id="UP000186030">
    <property type="component" value="Unassembled WGS sequence"/>
</dbReference>
<evidence type="ECO:0000313" key="10">
    <source>
        <dbReference type="EMBL" id="OKO93618.1"/>
    </source>
</evidence>
<evidence type="ECO:0000256" key="2">
    <source>
        <dbReference type="ARBA" id="ARBA00001946"/>
    </source>
</evidence>
<dbReference type="InterPro" id="IPR035097">
    <property type="entry name" value="M29_N-terminal"/>
</dbReference>
<dbReference type="GO" id="GO:0046872">
    <property type="term" value="F:metal ion binding"/>
    <property type="evidence" value="ECO:0007669"/>
    <property type="project" value="UniProtKB-KW"/>
</dbReference>
<dbReference type="GO" id="GO:0006508">
    <property type="term" value="P:proteolysis"/>
    <property type="evidence" value="ECO:0007669"/>
    <property type="project" value="UniProtKB-KW"/>
</dbReference>
<comment type="similarity">
    <text evidence="4">Belongs to the peptidase M29 family.</text>
</comment>
<evidence type="ECO:0000256" key="5">
    <source>
        <dbReference type="ARBA" id="ARBA00022438"/>
    </source>
</evidence>
<dbReference type="GO" id="GO:0008237">
    <property type="term" value="F:metallopeptidase activity"/>
    <property type="evidence" value="ECO:0007669"/>
    <property type="project" value="UniProtKB-KW"/>
</dbReference>
<accession>A0A1Q5T020</accession>
<dbReference type="PRINTS" id="PR00919">
    <property type="entry name" value="THERMOPTASE"/>
</dbReference>
<dbReference type="EMBL" id="MQMG01000020">
    <property type="protein sequence ID" value="OKO93618.1"/>
    <property type="molecule type" value="Genomic_DNA"/>
</dbReference>
<dbReference type="InterPro" id="IPR052170">
    <property type="entry name" value="M29_Exopeptidase"/>
</dbReference>
<evidence type="ECO:0000256" key="9">
    <source>
        <dbReference type="ARBA" id="ARBA00023049"/>
    </source>
</evidence>
<organism evidence="10 11">
    <name type="scientific">Geobacillus proteiniphilus</name>
    <dbReference type="NCBI Taxonomy" id="860353"/>
    <lineage>
        <taxon>Bacteria</taxon>
        <taxon>Bacillati</taxon>
        <taxon>Bacillota</taxon>
        <taxon>Bacilli</taxon>
        <taxon>Bacillales</taxon>
        <taxon>Anoxybacillaceae</taxon>
        <taxon>Geobacillus</taxon>
    </lineage>
</organism>
<comment type="cofactor">
    <cofactor evidence="2">
        <name>Mg(2+)</name>
        <dbReference type="ChEBI" id="CHEBI:18420"/>
    </cofactor>
</comment>
<reference evidence="11" key="2">
    <citation type="submission" date="2017-01" db="EMBL/GenBank/DDBJ databases">
        <title>Genome sequencing and annotation of Geobacillus sp. 1017, a Hydrocarbon-Oxidizing Thermophilic Bacterium Isolated from a Heavy Oil Reservoir (China).</title>
        <authorList>
            <person name="Kadnikov V.V."/>
            <person name="Mardanov A.V."/>
            <person name="Poltaraus A.B."/>
            <person name="Sokolova D.S."/>
            <person name="Semenova E.M."/>
            <person name="Ravin N.V."/>
            <person name="Tourova T.P."/>
            <person name="Nazina T.N."/>
        </authorList>
    </citation>
    <scope>NUCLEOTIDE SEQUENCE [LARGE SCALE GENOMIC DNA]</scope>
    <source>
        <strain evidence="11">1017</strain>
    </source>
</reference>
<evidence type="ECO:0000256" key="1">
    <source>
        <dbReference type="ARBA" id="ARBA00001941"/>
    </source>
</evidence>
<evidence type="ECO:0000256" key="6">
    <source>
        <dbReference type="ARBA" id="ARBA00022670"/>
    </source>
</evidence>
<dbReference type="GO" id="GO:0004177">
    <property type="term" value="F:aminopeptidase activity"/>
    <property type="evidence" value="ECO:0007669"/>
    <property type="project" value="UniProtKB-KW"/>
</dbReference>
<protein>
    <submittedName>
        <fullName evidence="10">Aminopeptidase S (Leu, Val, Phe, Tyr preference)</fullName>
    </submittedName>
</protein>
<keyword evidence="7" id="KW-0479">Metal-binding</keyword>
<evidence type="ECO:0000256" key="7">
    <source>
        <dbReference type="ARBA" id="ARBA00022723"/>
    </source>
</evidence>
<comment type="cofactor">
    <cofactor evidence="3">
        <name>Zn(2+)</name>
        <dbReference type="ChEBI" id="CHEBI:29105"/>
    </cofactor>
</comment>
<dbReference type="Pfam" id="PF02073">
    <property type="entry name" value="Peptidase_M29"/>
    <property type="match status" value="1"/>
</dbReference>
<dbReference type="AlphaFoldDB" id="A0A1Q5T020"/>
<keyword evidence="5 10" id="KW-0031">Aminopeptidase</keyword>
<keyword evidence="8" id="KW-0378">Hydrolase</keyword>
<gene>
    <name evidence="10" type="ORF">BRO54_1850</name>
</gene>
<sequence length="445" mass="49772">MSFIPAAGLYESCQREQHCIKVDLTPKKGVTEVDRWENELNKYAELAVKVGVNIQPGQTLFVNAPLEAAPLVRKIAKTAYETGAKHVYVEWNDEALTYIKFQHAPEEAFSEYPMWRARAMEELAEQGAAFLSIYAPNPDLLKDVDPKRIATANKTAAQALANYRSAIMADRNCWSLISVPTPAWAQKVFGDLRDEEAIDKLWEAIFRITRIDHDDPIAAWREHNDRLARIVDYLNNKQYKQLVYEAPGTNLTVELVDGHVWHGGAATSQSGVRFNPNIPTEEVFTMPHKDGVNGTVRNTKPLNYNGNVIDGFTLTFKDGQVVDFSAEQGYETLKHLLDTDDGARRLGEVALVPHQSPVSLSNLIFYNTLFDENAACHLALGKAYPTNIENGASLSKDELDRRGVNDSLVHVDFMIGSAELNIDGVTKDGKREPIFHNGNWAFELS</sequence>
<dbReference type="PANTHER" id="PTHR34448:SF3">
    <property type="entry name" value="AMINOPEPTIDASE AMPS"/>
    <property type="match status" value="1"/>
</dbReference>
<comment type="caution">
    <text evidence="10">The sequence shown here is derived from an EMBL/GenBank/DDBJ whole genome shotgun (WGS) entry which is preliminary data.</text>
</comment>
<dbReference type="Gene3D" id="3.40.1830.10">
    <property type="entry name" value="Thermophilic metalloprotease (M29)"/>
    <property type="match status" value="1"/>
</dbReference>
<keyword evidence="9" id="KW-0482">Metalloprotease</keyword>
<evidence type="ECO:0000256" key="4">
    <source>
        <dbReference type="ARBA" id="ARBA00008236"/>
    </source>
</evidence>
<evidence type="ECO:0000256" key="3">
    <source>
        <dbReference type="ARBA" id="ARBA00001947"/>
    </source>
</evidence>
<proteinExistence type="inferred from homology"/>
<evidence type="ECO:0000313" key="11">
    <source>
        <dbReference type="Proteomes" id="UP000186030"/>
    </source>
</evidence>
<reference evidence="10 11" key="1">
    <citation type="submission" date="2016-11" db="EMBL/GenBank/DDBJ databases">
        <authorList>
            <person name="Kadnikov V."/>
            <person name="Nazina T."/>
        </authorList>
    </citation>
    <scope>NUCLEOTIDE SEQUENCE [LARGE SCALE GENOMIC DNA]</scope>
    <source>
        <strain evidence="10 11">1017</strain>
    </source>
</reference>
<dbReference type="PANTHER" id="PTHR34448">
    <property type="entry name" value="AMINOPEPTIDASE"/>
    <property type="match status" value="1"/>
</dbReference>